<dbReference type="AlphaFoldDB" id="D9STC1"/>
<feature type="domain" description="Periplasmic binding protein" evidence="5">
    <location>
        <begin position="39"/>
        <end position="319"/>
    </location>
</feature>
<keyword evidence="4" id="KW-0732">Signal</keyword>
<dbReference type="GO" id="GO:0030288">
    <property type="term" value="C:outer membrane-bounded periplasmic space"/>
    <property type="evidence" value="ECO:0007669"/>
    <property type="project" value="TreeGrafter"/>
</dbReference>
<dbReference type="Proteomes" id="UP000002730">
    <property type="component" value="Chromosome"/>
</dbReference>
<organism evidence="6 7">
    <name type="scientific">Clostridium cellulovorans (strain ATCC 35296 / DSM 3052 / OCM 3 / 743B)</name>
    <dbReference type="NCBI Taxonomy" id="573061"/>
    <lineage>
        <taxon>Bacteria</taxon>
        <taxon>Bacillati</taxon>
        <taxon>Bacillota</taxon>
        <taxon>Clostridia</taxon>
        <taxon>Eubacteriales</taxon>
        <taxon>Clostridiaceae</taxon>
        <taxon>Clostridium</taxon>
    </lineage>
</organism>
<protein>
    <submittedName>
        <fullName evidence="6">Periplasmic binding protein/LacI transcriptional regulator</fullName>
    </submittedName>
</protein>
<sequence length="353" mass="39243">MKRLIRIFALFMILILIVMQTNNTKNSIFASENRKVANIAIGMYDFENPQMKSIQQKFIDIQNKNQDKVNFSFYNGKNNLSIQVAIVDSLLLNPTIDFMVIGLSNPPSDVIEDIIRKASLRNMPLIMLDVDPKIASKLSKEYSKVVFLKGKQGEVGIVQGEILVDQWNNNKVMDKNKDNILQYIMLKGATDNPVANDRVKYSVSTINEAGIKTQELALRVVNWSKEIAKGTIESLLLQYAGSIEAIIANDDTIALGAIEALQKYGYNKGNKAKYIDVVGAGGSQEARDLIDKGFMTGTVNINYEAQAEAVYKIAMNLINNVSPIKDTNYTISEGFVVVTGSYSPYTKKNNISS</sequence>
<dbReference type="KEGG" id="ccb:Clocel_0971"/>
<reference evidence="6 7" key="1">
    <citation type="submission" date="2010-08" db="EMBL/GenBank/DDBJ databases">
        <title>Complete sequence of Clostridium cellulovorans 743B.</title>
        <authorList>
            <consortium name="US DOE Joint Genome Institute"/>
            <person name="Lucas S."/>
            <person name="Copeland A."/>
            <person name="Lapidus A."/>
            <person name="Cheng J.-F."/>
            <person name="Bruce D."/>
            <person name="Goodwin L."/>
            <person name="Pitluck S."/>
            <person name="Chertkov O."/>
            <person name="Detter J.C."/>
            <person name="Han C."/>
            <person name="Tapia R."/>
            <person name="Land M."/>
            <person name="Hauser L."/>
            <person name="Chang Y.-J."/>
            <person name="Jeffries C."/>
            <person name="Kyrpides N."/>
            <person name="Ivanova N."/>
            <person name="Mikhailova N."/>
            <person name="Hemme C.L."/>
            <person name="Woyke T."/>
        </authorList>
    </citation>
    <scope>NUCLEOTIDE SEQUENCE [LARGE SCALE GENOMIC DNA]</scope>
    <source>
        <strain evidence="7">ATCC 35296 / DSM 3052 / OCM 3 / 743B</strain>
    </source>
</reference>
<evidence type="ECO:0000256" key="2">
    <source>
        <dbReference type="ARBA" id="ARBA00022448"/>
    </source>
</evidence>
<dbReference type="STRING" id="573061.Clocel_0971"/>
<dbReference type="RefSeq" id="WP_010076416.1">
    <property type="nucleotide sequence ID" value="NC_014393.1"/>
</dbReference>
<dbReference type="OrthoDB" id="1924898at2"/>
<comment type="subcellular location">
    <subcellularLocation>
        <location evidence="1">Cell envelope</location>
    </subcellularLocation>
</comment>
<evidence type="ECO:0000313" key="7">
    <source>
        <dbReference type="Proteomes" id="UP000002730"/>
    </source>
</evidence>
<dbReference type="InterPro" id="IPR028082">
    <property type="entry name" value="Peripla_BP_I"/>
</dbReference>
<accession>D9STC1</accession>
<evidence type="ECO:0000256" key="3">
    <source>
        <dbReference type="ARBA" id="ARBA00022597"/>
    </source>
</evidence>
<keyword evidence="2" id="KW-0813">Transport</keyword>
<dbReference type="Pfam" id="PF13407">
    <property type="entry name" value="Peripla_BP_4"/>
    <property type="match status" value="1"/>
</dbReference>
<evidence type="ECO:0000313" key="6">
    <source>
        <dbReference type="EMBL" id="ADL50737.1"/>
    </source>
</evidence>
<keyword evidence="7" id="KW-1185">Reference proteome</keyword>
<dbReference type="eggNOG" id="COG1879">
    <property type="taxonomic scope" value="Bacteria"/>
</dbReference>
<dbReference type="PANTHER" id="PTHR30036:SF2">
    <property type="entry name" value="D-GALACTOSE_METHYL-GALACTOSIDE BINDING PERIPLASMIC PROTEIN MGLB"/>
    <property type="match status" value="1"/>
</dbReference>
<proteinExistence type="predicted"/>
<dbReference type="InterPro" id="IPR025997">
    <property type="entry name" value="SBP_2_dom"/>
</dbReference>
<gene>
    <name evidence="6" type="ordered locus">Clocel_0971</name>
</gene>
<evidence type="ECO:0000256" key="4">
    <source>
        <dbReference type="ARBA" id="ARBA00022729"/>
    </source>
</evidence>
<evidence type="ECO:0000256" key="1">
    <source>
        <dbReference type="ARBA" id="ARBA00004196"/>
    </source>
</evidence>
<dbReference type="EMBL" id="CP002160">
    <property type="protein sequence ID" value="ADL50737.1"/>
    <property type="molecule type" value="Genomic_DNA"/>
</dbReference>
<keyword evidence="3" id="KW-0762">Sugar transport</keyword>
<evidence type="ECO:0000259" key="5">
    <source>
        <dbReference type="Pfam" id="PF13407"/>
    </source>
</evidence>
<dbReference type="PANTHER" id="PTHR30036">
    <property type="entry name" value="D-XYLOSE-BINDING PERIPLASMIC PROTEIN"/>
    <property type="match status" value="1"/>
</dbReference>
<dbReference type="SUPFAM" id="SSF53822">
    <property type="entry name" value="Periplasmic binding protein-like I"/>
    <property type="match status" value="1"/>
</dbReference>
<dbReference type="HOGENOM" id="CLU_037628_3_1_9"/>
<dbReference type="InterPro" id="IPR050555">
    <property type="entry name" value="Bact_Solute-Bind_Prot2"/>
</dbReference>
<name>D9STC1_CLOC7</name>
<dbReference type="Gene3D" id="3.40.50.2300">
    <property type="match status" value="2"/>
</dbReference>
<dbReference type="GO" id="GO:0030246">
    <property type="term" value="F:carbohydrate binding"/>
    <property type="evidence" value="ECO:0007669"/>
    <property type="project" value="TreeGrafter"/>
</dbReference>